<dbReference type="SUPFAM" id="SSF64288">
    <property type="entry name" value="Chorismate lyase-like"/>
    <property type="match status" value="1"/>
</dbReference>
<dbReference type="Proteomes" id="UP001500063">
    <property type="component" value="Unassembled WGS sequence"/>
</dbReference>
<dbReference type="InterPro" id="IPR000524">
    <property type="entry name" value="Tscrpt_reg_HTH_GntR"/>
</dbReference>
<dbReference type="InterPro" id="IPR036388">
    <property type="entry name" value="WH-like_DNA-bd_sf"/>
</dbReference>
<dbReference type="Pfam" id="PF00392">
    <property type="entry name" value="GntR"/>
    <property type="match status" value="1"/>
</dbReference>
<comment type="caution">
    <text evidence="6">The sequence shown here is derived from an EMBL/GenBank/DDBJ whole genome shotgun (WGS) entry which is preliminary data.</text>
</comment>
<feature type="domain" description="HTH gntR-type" evidence="5">
    <location>
        <begin position="9"/>
        <end position="77"/>
    </location>
</feature>
<dbReference type="CDD" id="cd07377">
    <property type="entry name" value="WHTH_GntR"/>
    <property type="match status" value="1"/>
</dbReference>
<evidence type="ECO:0000256" key="1">
    <source>
        <dbReference type="ARBA" id="ARBA00023015"/>
    </source>
</evidence>
<dbReference type="PROSITE" id="PS50949">
    <property type="entry name" value="HTH_GNTR"/>
    <property type="match status" value="1"/>
</dbReference>
<dbReference type="InterPro" id="IPR011663">
    <property type="entry name" value="UTRA"/>
</dbReference>
<evidence type="ECO:0000256" key="3">
    <source>
        <dbReference type="ARBA" id="ARBA00023163"/>
    </source>
</evidence>
<reference evidence="7" key="1">
    <citation type="journal article" date="2019" name="Int. J. Syst. Evol. Microbiol.">
        <title>The Global Catalogue of Microorganisms (GCM) 10K type strain sequencing project: providing services to taxonomists for standard genome sequencing and annotation.</title>
        <authorList>
            <consortium name="The Broad Institute Genomics Platform"/>
            <consortium name="The Broad Institute Genome Sequencing Center for Infectious Disease"/>
            <person name="Wu L."/>
            <person name="Ma J."/>
        </authorList>
    </citation>
    <scope>NUCLEOTIDE SEQUENCE [LARGE SCALE GENOMIC DNA]</scope>
    <source>
        <strain evidence="7">JCM 4565</strain>
    </source>
</reference>
<proteinExistence type="predicted"/>
<dbReference type="Gene3D" id="1.10.10.10">
    <property type="entry name" value="Winged helix-like DNA-binding domain superfamily/Winged helix DNA-binding domain"/>
    <property type="match status" value="1"/>
</dbReference>
<evidence type="ECO:0000259" key="5">
    <source>
        <dbReference type="PROSITE" id="PS50949"/>
    </source>
</evidence>
<evidence type="ECO:0000313" key="6">
    <source>
        <dbReference type="EMBL" id="GAA0372471.1"/>
    </source>
</evidence>
<dbReference type="SMART" id="SM00345">
    <property type="entry name" value="HTH_GNTR"/>
    <property type="match status" value="1"/>
</dbReference>
<accession>A0ABP3HLH4</accession>
<evidence type="ECO:0000313" key="7">
    <source>
        <dbReference type="Proteomes" id="UP001500063"/>
    </source>
</evidence>
<protein>
    <submittedName>
        <fullName evidence="6">UTRA domain-containing protein</fullName>
    </submittedName>
</protein>
<name>A0ABP3HLH4_9ACTN</name>
<dbReference type="InterPro" id="IPR028978">
    <property type="entry name" value="Chorismate_lyase_/UTRA_dom_sf"/>
</dbReference>
<dbReference type="PANTHER" id="PTHR44846:SF17">
    <property type="entry name" value="GNTR-FAMILY TRANSCRIPTIONAL REGULATOR"/>
    <property type="match status" value="1"/>
</dbReference>
<dbReference type="SMART" id="SM00866">
    <property type="entry name" value="UTRA"/>
    <property type="match status" value="1"/>
</dbReference>
<evidence type="ECO:0000256" key="4">
    <source>
        <dbReference type="SAM" id="MobiDB-lite"/>
    </source>
</evidence>
<dbReference type="InterPro" id="IPR050679">
    <property type="entry name" value="Bact_HTH_transcr_reg"/>
</dbReference>
<dbReference type="PANTHER" id="PTHR44846">
    <property type="entry name" value="MANNOSYL-D-GLYCERATE TRANSPORT/METABOLISM SYSTEM REPRESSOR MNGR-RELATED"/>
    <property type="match status" value="1"/>
</dbReference>
<dbReference type="Pfam" id="PF07702">
    <property type="entry name" value="UTRA"/>
    <property type="match status" value="1"/>
</dbReference>
<sequence>MAGGNPTSPAPYLRVAATLRDRVAVGTWAPGDRLPSRGELGREFGVGENVIRRAQELLIAQGLLEGRPGSGTYVRAPYQRRPMLRTPSHGPGAGLGRPGLAPAGFHGTWESESIAKIPAPPAVAARLSIEAGAQCVRTAYEFLSERQPVMLCTSWEPMALTGGTMVVLPEGGPLAGRGVVARMAHIGITVGRVAEVPRPVQVTRDQAHLLGIAAGSQATLIERTHYDTGGRPVETADILVPAERWDITYDIPLVAEPEVHATPERAPRGLRSGVGREARPGQVRRTGGPPRTV</sequence>
<dbReference type="EMBL" id="BAAABW010000028">
    <property type="protein sequence ID" value="GAA0372471.1"/>
    <property type="molecule type" value="Genomic_DNA"/>
</dbReference>
<keyword evidence="2" id="KW-0238">DNA-binding</keyword>
<evidence type="ECO:0000256" key="2">
    <source>
        <dbReference type="ARBA" id="ARBA00023125"/>
    </source>
</evidence>
<dbReference type="SUPFAM" id="SSF46785">
    <property type="entry name" value="Winged helix' DNA-binding domain"/>
    <property type="match status" value="1"/>
</dbReference>
<feature type="region of interest" description="Disordered" evidence="4">
    <location>
        <begin position="260"/>
        <end position="293"/>
    </location>
</feature>
<dbReference type="InterPro" id="IPR036390">
    <property type="entry name" value="WH_DNA-bd_sf"/>
</dbReference>
<keyword evidence="3" id="KW-0804">Transcription</keyword>
<organism evidence="6 7">
    <name type="scientific">Streptomyces blastmyceticus</name>
    <dbReference type="NCBI Taxonomy" id="68180"/>
    <lineage>
        <taxon>Bacteria</taxon>
        <taxon>Bacillati</taxon>
        <taxon>Actinomycetota</taxon>
        <taxon>Actinomycetes</taxon>
        <taxon>Kitasatosporales</taxon>
        <taxon>Streptomycetaceae</taxon>
        <taxon>Streptomyces</taxon>
    </lineage>
</organism>
<gene>
    <name evidence="6" type="ORF">GCM10010319_58320</name>
</gene>
<keyword evidence="1" id="KW-0805">Transcription regulation</keyword>
<dbReference type="RefSeq" id="WP_344122542.1">
    <property type="nucleotide sequence ID" value="NZ_BAAABW010000028.1"/>
</dbReference>
<keyword evidence="7" id="KW-1185">Reference proteome</keyword>
<dbReference type="Gene3D" id="3.40.1410.10">
    <property type="entry name" value="Chorismate lyase-like"/>
    <property type="match status" value="1"/>
</dbReference>